<comment type="subcellular location">
    <subcellularLocation>
        <location evidence="1">Cell membrane</location>
        <topology evidence="1">Multi-pass membrane protein</topology>
    </subcellularLocation>
</comment>
<dbReference type="PIRSF" id="PIRSF005508">
    <property type="entry name" value="Acr3"/>
    <property type="match status" value="1"/>
</dbReference>
<comment type="caution">
    <text evidence="10">The sequence shown here is derived from an EMBL/GenBank/DDBJ whole genome shotgun (WGS) entry which is preliminary data.</text>
</comment>
<evidence type="ECO:0000256" key="6">
    <source>
        <dbReference type="ARBA" id="ARBA00022849"/>
    </source>
</evidence>
<dbReference type="EMBL" id="CABL01000014">
    <property type="protein sequence ID" value="CBH75632.1"/>
    <property type="molecule type" value="Genomic_DNA"/>
</dbReference>
<dbReference type="Pfam" id="PF01758">
    <property type="entry name" value="SBF"/>
    <property type="match status" value="1"/>
</dbReference>
<keyword evidence="6" id="KW-0059">Arsenical resistance</keyword>
<keyword evidence="4" id="KW-1003">Cell membrane</keyword>
<evidence type="ECO:0000256" key="9">
    <source>
        <dbReference type="SAM" id="Phobius"/>
    </source>
</evidence>
<reference evidence="10" key="1">
    <citation type="submission" date="2009-10" db="EMBL/GenBank/DDBJ databases">
        <title>Diversity of trophic interactions inside an arsenic-rich microbial ecosystem.</title>
        <authorList>
            <person name="Bertin P.N."/>
            <person name="Heinrich-Salmeron A."/>
            <person name="Pelletier E."/>
            <person name="Goulhen-Chollet F."/>
            <person name="Arsene-Ploetze F."/>
            <person name="Gallien S."/>
            <person name="Calteau A."/>
            <person name="Vallenet D."/>
            <person name="Casiot C."/>
            <person name="Chane-Woon-Ming B."/>
            <person name="Giloteaux L."/>
            <person name="Barakat M."/>
            <person name="Bonnefoy V."/>
            <person name="Bruneel O."/>
            <person name="Chandler M."/>
            <person name="Cleiss J."/>
            <person name="Duran R."/>
            <person name="Elbaz-Poulichet F."/>
            <person name="Fonknechten N."/>
            <person name="Lauga B."/>
            <person name="Mornico D."/>
            <person name="Ortet P."/>
            <person name="Schaeffer C."/>
            <person name="Siguier P."/>
            <person name="Alexander Thil Smith A."/>
            <person name="Van Dorsselaer A."/>
            <person name="Weissenbach J."/>
            <person name="Medigue C."/>
            <person name="Le Paslier D."/>
        </authorList>
    </citation>
    <scope>NUCLEOTIDE SEQUENCE</scope>
</reference>
<dbReference type="FunFam" id="1.20.1530.20:FF:000009">
    <property type="entry name" value="Arsenite transporter, ACR3 family"/>
    <property type="match status" value="1"/>
</dbReference>
<dbReference type="GO" id="GO:0015104">
    <property type="term" value="F:antimonite transmembrane transporter activity"/>
    <property type="evidence" value="ECO:0007669"/>
    <property type="project" value="TreeGrafter"/>
</dbReference>
<feature type="transmembrane region" description="Helical" evidence="9">
    <location>
        <begin position="302"/>
        <end position="323"/>
    </location>
</feature>
<evidence type="ECO:0000256" key="3">
    <source>
        <dbReference type="ARBA" id="ARBA00022448"/>
    </source>
</evidence>
<keyword evidence="7 9" id="KW-1133">Transmembrane helix</keyword>
<evidence type="ECO:0000256" key="1">
    <source>
        <dbReference type="ARBA" id="ARBA00004651"/>
    </source>
</evidence>
<feature type="transmembrane region" description="Helical" evidence="9">
    <location>
        <begin position="36"/>
        <end position="54"/>
    </location>
</feature>
<comment type="similarity">
    <text evidence="2">Belongs to the arsenical resistance-3 (ACR3) (TC 2.A.59) family.</text>
</comment>
<evidence type="ECO:0000256" key="8">
    <source>
        <dbReference type="ARBA" id="ARBA00023136"/>
    </source>
</evidence>
<dbReference type="NCBIfam" id="TIGR00832">
    <property type="entry name" value="acr3"/>
    <property type="match status" value="1"/>
</dbReference>
<dbReference type="InterPro" id="IPR004706">
    <property type="entry name" value="Arsenical-R_Acr3"/>
</dbReference>
<dbReference type="PANTHER" id="PTHR43057:SF1">
    <property type="entry name" value="ARSENICAL-RESISTANCE PROTEIN 3"/>
    <property type="match status" value="1"/>
</dbReference>
<feature type="transmembrane region" description="Helical" evidence="9">
    <location>
        <begin position="127"/>
        <end position="149"/>
    </location>
</feature>
<evidence type="ECO:0000256" key="5">
    <source>
        <dbReference type="ARBA" id="ARBA00022692"/>
    </source>
</evidence>
<keyword evidence="5 9" id="KW-0812">Transmembrane</keyword>
<accession>E6PGP4</accession>
<proteinExistence type="inferred from homology"/>
<feature type="transmembrane region" description="Helical" evidence="9">
    <location>
        <begin position="174"/>
        <end position="192"/>
    </location>
</feature>
<keyword evidence="3" id="KW-0813">Transport</keyword>
<dbReference type="PANTHER" id="PTHR43057">
    <property type="entry name" value="ARSENITE EFFLUX TRANSPORTER"/>
    <property type="match status" value="1"/>
</dbReference>
<evidence type="ECO:0000313" key="10">
    <source>
        <dbReference type="EMBL" id="CBH75632.1"/>
    </source>
</evidence>
<feature type="transmembrane region" description="Helical" evidence="9">
    <location>
        <begin position="66"/>
        <end position="89"/>
    </location>
</feature>
<dbReference type="AlphaFoldDB" id="E6PGP4"/>
<evidence type="ECO:0000256" key="7">
    <source>
        <dbReference type="ARBA" id="ARBA00022989"/>
    </source>
</evidence>
<feature type="transmembrane region" description="Helical" evidence="9">
    <location>
        <begin position="239"/>
        <end position="261"/>
    </location>
</feature>
<feature type="transmembrane region" description="Helical" evidence="9">
    <location>
        <begin position="95"/>
        <end position="115"/>
    </location>
</feature>
<dbReference type="GO" id="GO:0015297">
    <property type="term" value="F:antiporter activity"/>
    <property type="evidence" value="ECO:0007669"/>
    <property type="project" value="InterPro"/>
</dbReference>
<protein>
    <submittedName>
        <fullName evidence="10">Arsenite efflux transporter</fullName>
    </submittedName>
</protein>
<dbReference type="GO" id="GO:0046685">
    <property type="term" value="P:response to arsenic-containing substance"/>
    <property type="evidence" value="ECO:0007669"/>
    <property type="project" value="UniProtKB-KW"/>
</dbReference>
<organism evidence="10">
    <name type="scientific">mine drainage metagenome</name>
    <dbReference type="NCBI Taxonomy" id="410659"/>
    <lineage>
        <taxon>unclassified sequences</taxon>
        <taxon>metagenomes</taxon>
        <taxon>ecological metagenomes</taxon>
    </lineage>
</organism>
<dbReference type="Gene3D" id="1.20.1530.20">
    <property type="match status" value="1"/>
</dbReference>
<dbReference type="GO" id="GO:0015105">
    <property type="term" value="F:arsenite transmembrane transporter activity"/>
    <property type="evidence" value="ECO:0007669"/>
    <property type="project" value="TreeGrafter"/>
</dbReference>
<dbReference type="InterPro" id="IPR002657">
    <property type="entry name" value="BilAc:Na_symport/Acr3"/>
</dbReference>
<feature type="transmembrane region" description="Helical" evidence="9">
    <location>
        <begin position="273"/>
        <end position="296"/>
    </location>
</feature>
<feature type="transmembrane region" description="Helical" evidence="9">
    <location>
        <begin position="204"/>
        <end position="227"/>
    </location>
</feature>
<dbReference type="InterPro" id="IPR038770">
    <property type="entry name" value="Na+/solute_symporter_sf"/>
</dbReference>
<gene>
    <name evidence="10" type="primary">arsB</name>
    <name evidence="10" type="ORF">CARN1_2495</name>
</gene>
<evidence type="ECO:0000256" key="4">
    <source>
        <dbReference type="ARBA" id="ARBA00022475"/>
    </source>
</evidence>
<name>E6PGP4_9ZZZZ</name>
<evidence type="ECO:0000256" key="2">
    <source>
        <dbReference type="ARBA" id="ARBA00010110"/>
    </source>
</evidence>
<sequence length="338" mass="36461">MKRLAFLDRYLTLWILAAMALGVALGAFGAHLPEVVVPIGLIAMMYPPFARVRYEALPAVLRNLRLFALSLVQNWAIGPILMFALAAIFLHDKPAFFAGLVMVGLARCIAMVIVWNDLANGDREYAAALVAFNSLFQIFGYAAYAWLFITVLPPLIGMPALAVHLSFADVVKNVALYLGLPFAAGALTRAILRPRIGVDRYDDSFVPKIAPLTLVALLVTIVAMFALQGHRIVERPLDVLQIAVPLVLYFVAMFFISFAMGKRMGASYGASTALSLTAASNNFELAIAVCIALFGITSGEAFAAVIGPLVEVPVMLALVNVALRMQRTYIVAEGDAQA</sequence>
<keyword evidence="8 9" id="KW-0472">Membrane</keyword>
<dbReference type="GO" id="GO:0005886">
    <property type="term" value="C:plasma membrane"/>
    <property type="evidence" value="ECO:0007669"/>
    <property type="project" value="UniProtKB-SubCell"/>
</dbReference>